<dbReference type="Proteomes" id="UP001555826">
    <property type="component" value="Unassembled WGS sequence"/>
</dbReference>
<evidence type="ECO:0000313" key="1">
    <source>
        <dbReference type="EMBL" id="MEW9265966.1"/>
    </source>
</evidence>
<dbReference type="RefSeq" id="WP_367639090.1">
    <property type="nucleotide sequence ID" value="NZ_JBFNQN010000009.1"/>
</dbReference>
<comment type="caution">
    <text evidence="1">The sequence shown here is derived from an EMBL/GenBank/DDBJ whole genome shotgun (WGS) entry which is preliminary data.</text>
</comment>
<gene>
    <name evidence="1" type="ORF">AB1207_14520</name>
</gene>
<reference evidence="1 2" key="1">
    <citation type="submission" date="2024-07" db="EMBL/GenBank/DDBJ databases">
        <authorList>
            <person name="Thanompreechachai J."/>
            <person name="Duangmal K."/>
        </authorList>
    </citation>
    <scope>NUCLEOTIDE SEQUENCE [LARGE SCALE GENOMIC DNA]</scope>
    <source>
        <strain evidence="1 2">KCTC 19886</strain>
    </source>
</reference>
<protein>
    <submittedName>
        <fullName evidence="1">Uncharacterized protein</fullName>
    </submittedName>
</protein>
<accession>A0ABV3P8L5</accession>
<proteinExistence type="predicted"/>
<keyword evidence="2" id="KW-1185">Reference proteome</keyword>
<evidence type="ECO:0000313" key="2">
    <source>
        <dbReference type="Proteomes" id="UP001555826"/>
    </source>
</evidence>
<name>A0ABV3P8L5_9ACTN</name>
<dbReference type="EMBL" id="JBFNQN010000009">
    <property type="protein sequence ID" value="MEW9265966.1"/>
    <property type="molecule type" value="Genomic_DNA"/>
</dbReference>
<sequence length="60" mass="6532">MTAPVLTRYPLDASAARRRRRRIAVVVAVRREAVERLGVPAVTPGATPVAGRRAEVVRGR</sequence>
<organism evidence="1 2">
    <name type="scientific">Kineococcus endophyticus</name>
    <dbReference type="NCBI Taxonomy" id="1181883"/>
    <lineage>
        <taxon>Bacteria</taxon>
        <taxon>Bacillati</taxon>
        <taxon>Actinomycetota</taxon>
        <taxon>Actinomycetes</taxon>
        <taxon>Kineosporiales</taxon>
        <taxon>Kineosporiaceae</taxon>
        <taxon>Kineococcus</taxon>
    </lineage>
</organism>